<evidence type="ECO:0000313" key="1">
    <source>
        <dbReference type="EMBL" id="KAL0930428.1"/>
    </source>
</evidence>
<protein>
    <submittedName>
        <fullName evidence="1">La domain-containing protein</fullName>
    </submittedName>
</protein>
<accession>A0ACC3YEZ1</accession>
<name>A0ACC3YEZ1_COLTU</name>
<dbReference type="Proteomes" id="UP000805649">
    <property type="component" value="Unassembled WGS sequence"/>
</dbReference>
<evidence type="ECO:0000313" key="2">
    <source>
        <dbReference type="Proteomes" id="UP000805649"/>
    </source>
</evidence>
<sequence length="404" mass="45411">MSAAEETKPVEAVAVEAPVQAEEPAKVEETTQTEETETKPEESENKSTVLKTTAQIDPKNHANNMKFDASVLQETDDPVEIRKQVEFYLSDSNLPHDKYLWELTGGFENKSIPLKTITSFKRMRRFQPYSAVVAALKESTTLEITGEEGEEQIKRKQPYTPGSDKYNARCVYVKGFGDEEPSTQFDLEAFFTQFGPINAVRLRRTAEKLFKGSVFVEFPDEEAAQKFLALDPKPKWKDHELKIMPKVDYVKEKSALIHAGKLEPNTSRRFFEGKDGGDRGRGRGRGGRGGNFNNKDNWKQRRDNDQKNGFKDRRGGGRGRGRGGDRRGGRDNQENRKDPNERGNDRNAYVLISFSCGRPTIQATNDKGEPVAEDKNDNGKRAREDDGAAEPEAKKVDTKADVAA</sequence>
<comment type="caution">
    <text evidence="1">The sequence shown here is derived from an EMBL/GenBank/DDBJ whole genome shotgun (WGS) entry which is preliminary data.</text>
</comment>
<gene>
    <name evidence="1" type="ORF">CTRU02_214503</name>
</gene>
<proteinExistence type="predicted"/>
<organism evidence="1 2">
    <name type="scientific">Colletotrichum truncatum</name>
    <name type="common">Anthracnose fungus</name>
    <name type="synonym">Colletotrichum capsici</name>
    <dbReference type="NCBI Taxonomy" id="5467"/>
    <lineage>
        <taxon>Eukaryota</taxon>
        <taxon>Fungi</taxon>
        <taxon>Dikarya</taxon>
        <taxon>Ascomycota</taxon>
        <taxon>Pezizomycotina</taxon>
        <taxon>Sordariomycetes</taxon>
        <taxon>Hypocreomycetidae</taxon>
        <taxon>Glomerellales</taxon>
        <taxon>Glomerellaceae</taxon>
        <taxon>Colletotrichum</taxon>
        <taxon>Colletotrichum truncatum species complex</taxon>
    </lineage>
</organism>
<keyword evidence="2" id="KW-1185">Reference proteome</keyword>
<reference evidence="1 2" key="1">
    <citation type="journal article" date="2020" name="Phytopathology">
        <title>Genome Sequence Resources of Colletotrichum truncatum, C. plurivorum, C. musicola, and C. sojae: Four Species Pathogenic to Soybean (Glycine max).</title>
        <authorList>
            <person name="Rogerio F."/>
            <person name="Boufleur T.R."/>
            <person name="Ciampi-Guillardi M."/>
            <person name="Sukno S.A."/>
            <person name="Thon M.R."/>
            <person name="Massola Junior N.S."/>
            <person name="Baroncelli R."/>
        </authorList>
    </citation>
    <scope>NUCLEOTIDE SEQUENCE [LARGE SCALE GENOMIC DNA]</scope>
    <source>
        <strain evidence="1 2">CMES1059</strain>
    </source>
</reference>
<dbReference type="EMBL" id="VUJX02000011">
    <property type="protein sequence ID" value="KAL0930428.1"/>
    <property type="molecule type" value="Genomic_DNA"/>
</dbReference>